<feature type="region of interest" description="Disordered" evidence="1">
    <location>
        <begin position="1000"/>
        <end position="1052"/>
    </location>
</feature>
<feature type="compositionally biased region" description="Low complexity" evidence="1">
    <location>
        <begin position="1480"/>
        <end position="1492"/>
    </location>
</feature>
<evidence type="ECO:0000313" key="2">
    <source>
        <dbReference type="EMBL" id="KAG9510802.1"/>
    </source>
</evidence>
<feature type="region of interest" description="Disordered" evidence="1">
    <location>
        <begin position="1836"/>
        <end position="1857"/>
    </location>
</feature>
<feature type="region of interest" description="Disordered" evidence="1">
    <location>
        <begin position="780"/>
        <end position="923"/>
    </location>
</feature>
<feature type="compositionally biased region" description="Low complexity" evidence="1">
    <location>
        <begin position="2111"/>
        <end position="2123"/>
    </location>
</feature>
<feature type="compositionally biased region" description="Low complexity" evidence="1">
    <location>
        <begin position="2500"/>
        <end position="2511"/>
    </location>
</feature>
<feature type="compositionally biased region" description="Polar residues" evidence="1">
    <location>
        <begin position="881"/>
        <end position="892"/>
    </location>
</feature>
<feature type="region of interest" description="Disordered" evidence="1">
    <location>
        <begin position="1480"/>
        <end position="1500"/>
    </location>
</feature>
<feature type="compositionally biased region" description="Low complexity" evidence="1">
    <location>
        <begin position="838"/>
        <end position="858"/>
    </location>
</feature>
<proteinExistence type="predicted"/>
<feature type="compositionally biased region" description="Polar residues" evidence="1">
    <location>
        <begin position="1786"/>
        <end position="1807"/>
    </location>
</feature>
<name>A0ABQ7SBN3_9ACAR</name>
<evidence type="ECO:0000256" key="1">
    <source>
        <dbReference type="SAM" id="MobiDB-lite"/>
    </source>
</evidence>
<evidence type="ECO:0000313" key="3">
    <source>
        <dbReference type="Proteomes" id="UP000825002"/>
    </source>
</evidence>
<dbReference type="PANTHER" id="PTHR21696:SF2">
    <property type="entry name" value="PROTEIN UNC-79 HOMOLOG"/>
    <property type="match status" value="1"/>
</dbReference>
<feature type="compositionally biased region" description="Polar residues" evidence="1">
    <location>
        <begin position="1010"/>
        <end position="1037"/>
    </location>
</feature>
<organism evidence="2 3">
    <name type="scientific">Fragariocoptes setiger</name>
    <dbReference type="NCBI Taxonomy" id="1670756"/>
    <lineage>
        <taxon>Eukaryota</taxon>
        <taxon>Metazoa</taxon>
        <taxon>Ecdysozoa</taxon>
        <taxon>Arthropoda</taxon>
        <taxon>Chelicerata</taxon>
        <taxon>Arachnida</taxon>
        <taxon>Acari</taxon>
        <taxon>Acariformes</taxon>
        <taxon>Trombidiformes</taxon>
        <taxon>Prostigmata</taxon>
        <taxon>Eupodina</taxon>
        <taxon>Eriophyoidea</taxon>
        <taxon>Phytoptidae</taxon>
        <taxon>Fragariocoptes</taxon>
    </lineage>
</organism>
<gene>
    <name evidence="2" type="primary">Unc79</name>
    <name evidence="2" type="ORF">GZH46_00645</name>
</gene>
<sequence length="3016" mass="335239">MMGTRAAAFAGKISNLKESINRIQSGALPQPTGVDVSNMLRYFCQVLRDFKDFKDIQNIPLHARDKDKSKLASLPNFDYVGLYNAVVNLLDVMPIIQTDLEILGEQLLHLLACLVPFLEHSYMETIPYLLASALVSFPVSLHKELLDTLCYNLLPFTIDQQWHQMRNQLSNQRGPATTANKGVADLTKGIADNEGRSHASSEDLGFAEDFANLSVTGILMIVLHYMTEPVYHSQLVECLMKLKSGVFEDLLFVIAYGTTRARCPAVEILFRYWPDINPSPHDRKAIKSKHVNWTPSKCQNKNCNVTITDIEAVKMCLDFSISINMCDHPPPMLVCLDCAGRIQISQSKDLFQHPKRAQNLAANSDLLPSANKFIDLLLPMEQISDTCESKICKSSDKSAVGTCFDIECANYNCKKPIRYCRECLELHHTPSEMNNYDQTLRHHIIHSSINLKILNNEENAHNFVEAIISLLKEAIPADRPSRDSERYLRSLMGPTSQFNTDNRDMNIATEERQLISQYGIWLMTGLLKANVFSTHDKISDELLGRLLGMLFQWFHFTACLPDDQAGSALEKLKGECIKGWIMEVKAHRREAFISCLLPHPIDCSKIGGHWEVWPDTAHQIKEGFKRLLCLVPYDIITNDVWDEIMPYWMECFRHEVPENELSELKILLSKVFDPELSPLGFTTTQMYNFIRSRFEDTSNTNQEQTLYWLQILTMLEIPIPIDFLYSMLHSGVKSLSDLRQNEINRIAIASRLAETYRNNGMWADDPPIDDEEAERMRRCRYTGDTRSSERTSSDSSSSSMSPNSLNNTDDDTDGTSQKSQVFHGDGKSMDVRQQQQLSIAKPSSDKSPSASSKDIASATKNESAVTASARTAVGPEHGANKPTTDEQTGVKTRQSDKGTAKPSKLQTQPSPQQLPTVTTTAPPLDANSLAAYYENRVDDNLVCYILMIDILLKQLDLQEITPHNGLDGTEVQQAIKLLNTIISTPWLGHHTCSENVAGVAQDDTNLGPHGSSTSNSTSLATPKSTTAAPSRGQQQKTATKDSTSDIQTSSRERWARAYPHGYSHCVSGFEQEDANDSCVYCELISTFYQLAKSLIELFSPIIEVSICEVSPNVANGEFAGRPDYSLIGADHLGPSPTTHQEFDFSISSTTVVNSQASNRAQPIHDSLLSPYSPIYLGPSLRPEVLASLSSELQLTYNLLVQFHLYQTPDIVCQLLQMIKLISLHSQVLQRAAKSNPEFIVWCQHNMLMSRLWSLCQLESSEIARICVPLLMHCITLPWGVRLFRDLVEQDFNNDDWLSRFRAVERVVTIAYFCEPVPIRVSPLLQSSMANAFCYVVRCLDDIEATVAQRALVGLEMMKTSSLKSLLWSLEVQFDAIIVDRPMILQTVFQLYNHLKDRRFLTWEFFLNRFDTIFVEAQIYLQQTGEMPDASFMQDLKNTNIKSKNFQDKIVRAHGALRDTHMSRSLSYRLTEKLSLKRIDQQQSSAQDVQSESGARDILGSSGVGSRLSAVSNKTMSLTGTKLTRTSQTTSQAPYLATQSSARRKNLRLLSAISNVGPFVPDSKLHQHLPNSVIDDSLNELAQENHIFNVVYRVSDEDRDTSHSLIFLLMQFFSKPDPSHPQSLKSMNRNQQTLLRHLNILMGYSVARRTFLIPAPSLRLLPVFNAFVTSLPKVLDFNFSLGTILIDTCLPILIYAPAPEDTVYDGAQQQLPTYSLWLLNPLVRQSWLTSVMTFFYKYQFNQQPFRKYVHMLVQIVINTLESHLNCSLLDVSLDRCLMRVRDSNITTNNDPSIGAGNSQTAPDAVSTTQAAGGQIGGKAGVIFGSLPDASHSGSVVLDMSSGGLPSRQGKNPQSFIPDFGKKAAKYTIYGSSEKTSSLRRTLSPSPSPSQLNERANNDGDSDNIGRPDSSTRKKSSKDKPDGETEFAVPAGGISPSSSSPSLRARPITTSTIIQVPHHRALIKADTSDNLNLKNKALQPHVSRHSTRFQTQQSSGSMPTVTHSSAQSISSKTESRQVERLLPIGVDVKDLAQQRQSPKPNSAGGIDVPQVERLLPIGPIQSFTTALIDHSMSVSNLSGKGASATSELLMRITDARCHQDLSGRIPINGDARSPTPSSSFGSPSTLKQAIKSESNADSTKMVAHRDNQQALGPTRRDQIVQTPGENADIVNDTQVTPSLSSSPLMGRPGKDKWAQGRTNHFAAPSSTIGLQPLSIECPIGSPDVSNHEMASPSSETITSGKKLGAKVKAKLHASNDKDKDVNNNHNSRDDMNNGTSQTHNAGKWSSATPPPLQASFSSPSSLNEQLAMLNRQQSFVEEFSDKDLSLCMVILETFIHHEPAMAAPVLPNILRIVAKYATSNSYSWQSGSNVHLVGGSSSVARQFIRVALHDLTENNIFHQVFTLHFTDYEFYRSIATALADFSELNQLSPLCKLFEDLNRQKNLPPAPTLMTVLENVATYFECIVIDSVSGPAWPSFIANWENFLRKLLLALPRGSSGGPSSGAGLAIGANAPSSGPPGGGQASTGTGNTANSSGPSPSNQFMNTDSSANVPYGSQTWSGNTIMEPILKIMLQTTKVSALSAYKTIIDPYAKIISYNIQNSQFRYEHLLEINHNCCRLFSRDREKYLIPRTIAYELIRVMKFRFLIFEENLLLLTLYILQDVGGRLPPSVVEGVLKISKYMLDQADNYTTNVGECLRQYNCDLLEFITDVHAISRINSNLIGVSSQSGVPCINQDTFGGHIKAGISQYMAIELSLTNGNDNRATMRYMPWLFSSPSPQQGPREFIECVSHIRQLSWIILGSLQHSALCGHQAGHSGTGQISKSTLTCQPIPIEKNSNVAEHVQVILAGFAEQSKESVLHMSSLFHAFLLCQLWTMYCENMCAQSSPSSEQFQYCQTMLDDFWAKITPGVLQLVGHSRVMSEMVSAHFLQLIESLIESNSSVLVRYMAMWMSVFYSYKGQYKTGNLAMRLQKCIEWQPPPASRQDSIRSGNKLLSWLEKVQYKMSHIEIQSSQAAPFYCV</sequence>
<dbReference type="PANTHER" id="PTHR21696">
    <property type="entry name" value="PROTEIN UNC-79 HOMOLOG"/>
    <property type="match status" value="1"/>
</dbReference>
<dbReference type="Pfam" id="PF14776">
    <property type="entry name" value="UNC-79"/>
    <property type="match status" value="2"/>
</dbReference>
<accession>A0ABQ7SBN3</accession>
<dbReference type="EMBL" id="JAIFTH010000074">
    <property type="protein sequence ID" value="KAG9510802.1"/>
    <property type="molecule type" value="Genomic_DNA"/>
</dbReference>
<feature type="compositionally biased region" description="Polar residues" evidence="1">
    <location>
        <begin position="2169"/>
        <end position="2181"/>
    </location>
</feature>
<dbReference type="Proteomes" id="UP000825002">
    <property type="component" value="Unassembled WGS sequence"/>
</dbReference>
<feature type="region of interest" description="Disordered" evidence="1">
    <location>
        <begin position="2499"/>
        <end position="2543"/>
    </location>
</feature>
<feature type="compositionally biased region" description="Polar residues" evidence="1">
    <location>
        <begin position="2272"/>
        <end position="2285"/>
    </location>
</feature>
<feature type="compositionally biased region" description="Polar residues" evidence="1">
    <location>
        <begin position="859"/>
        <end position="869"/>
    </location>
</feature>
<feature type="region of interest" description="Disordered" evidence="1">
    <location>
        <begin position="2217"/>
        <end position="2297"/>
    </location>
</feature>
<feature type="compositionally biased region" description="Polar residues" evidence="1">
    <location>
        <begin position="2530"/>
        <end position="2543"/>
    </location>
</feature>
<keyword evidence="3" id="KW-1185">Reference proteome</keyword>
<reference evidence="2 3" key="1">
    <citation type="submission" date="2020-10" db="EMBL/GenBank/DDBJ databases">
        <authorList>
            <person name="Klimov P.B."/>
            <person name="Dyachkov S.M."/>
            <person name="Chetverikov P.E."/>
        </authorList>
    </citation>
    <scope>NUCLEOTIDE SEQUENCE [LARGE SCALE GENOMIC DNA]</scope>
    <source>
        <strain evidence="2">BMOC 18-1129-001#AD2665</strain>
        <tissue evidence="2">Entire mites</tissue>
    </source>
</reference>
<feature type="region of interest" description="Disordered" evidence="1">
    <location>
        <begin position="2101"/>
        <end position="2194"/>
    </location>
</feature>
<feature type="compositionally biased region" description="Polar residues" evidence="1">
    <location>
        <begin position="1986"/>
        <end position="2010"/>
    </location>
</feature>
<feature type="compositionally biased region" description="Basic and acidic residues" evidence="1">
    <location>
        <begin position="1902"/>
        <end position="1921"/>
    </location>
</feature>
<feature type="region of interest" description="Disordered" evidence="1">
    <location>
        <begin position="1872"/>
        <end position="1942"/>
    </location>
</feature>
<comment type="caution">
    <text evidence="2">The sequence shown here is derived from an EMBL/GenBank/DDBJ whole genome shotgun (WGS) entry which is preliminary data.</text>
</comment>
<feature type="region of interest" description="Disordered" evidence="1">
    <location>
        <begin position="1979"/>
        <end position="2015"/>
    </location>
</feature>
<feature type="compositionally biased region" description="Basic and acidic residues" evidence="1">
    <location>
        <begin position="781"/>
        <end position="792"/>
    </location>
</feature>
<feature type="compositionally biased region" description="Low complexity" evidence="1">
    <location>
        <begin position="793"/>
        <end position="804"/>
    </location>
</feature>
<dbReference type="InterPro" id="IPR024855">
    <property type="entry name" value="UNC79"/>
</dbReference>
<protein>
    <submittedName>
        <fullName evidence="2">Protein unc-79-like protein</fullName>
    </submittedName>
</protein>
<feature type="region of interest" description="Disordered" evidence="1">
    <location>
        <begin position="1786"/>
        <end position="1810"/>
    </location>
</feature>
<feature type="compositionally biased region" description="Low complexity" evidence="1">
    <location>
        <begin position="901"/>
        <end position="920"/>
    </location>
</feature>
<feature type="compositionally biased region" description="Basic and acidic residues" evidence="1">
    <location>
        <begin position="2251"/>
        <end position="2269"/>
    </location>
</feature>